<name>A0A413TAS2_9FIRM</name>
<protein>
    <submittedName>
        <fullName evidence="1">DNA-binding protein</fullName>
    </submittedName>
</protein>
<dbReference type="RefSeq" id="WP_118029955.1">
    <property type="nucleotide sequence ID" value="NZ_QSFV01000001.1"/>
</dbReference>
<dbReference type="Proteomes" id="UP000285740">
    <property type="component" value="Unassembled WGS sequence"/>
</dbReference>
<comment type="caution">
    <text evidence="1">The sequence shown here is derived from an EMBL/GenBank/DDBJ whole genome shotgun (WGS) entry which is preliminary data.</text>
</comment>
<proteinExistence type="predicted"/>
<reference evidence="1 2" key="1">
    <citation type="submission" date="2018-08" db="EMBL/GenBank/DDBJ databases">
        <title>A genome reference for cultivated species of the human gut microbiota.</title>
        <authorList>
            <person name="Zou Y."/>
            <person name="Xue W."/>
            <person name="Luo G."/>
        </authorList>
    </citation>
    <scope>NUCLEOTIDE SEQUENCE [LARGE SCALE GENOMIC DNA]</scope>
    <source>
        <strain evidence="1 2">AM42-30</strain>
    </source>
</reference>
<dbReference type="AlphaFoldDB" id="A0A413TAS2"/>
<sequence>MEYLTATEISKKWNISTRRIGVLCNEGRIPGAEKKGKMWLIPSAAEKPADARFRGIKK</sequence>
<keyword evidence="1" id="KW-0238">DNA-binding</keyword>
<evidence type="ECO:0000313" key="2">
    <source>
        <dbReference type="Proteomes" id="UP000285740"/>
    </source>
</evidence>
<evidence type="ECO:0000313" key="1">
    <source>
        <dbReference type="EMBL" id="RHA82118.1"/>
    </source>
</evidence>
<accession>A0A413TAS2</accession>
<gene>
    <name evidence="1" type="ORF">DW918_00855</name>
</gene>
<dbReference type="GO" id="GO:0003677">
    <property type="term" value="F:DNA binding"/>
    <property type="evidence" value="ECO:0007669"/>
    <property type="project" value="UniProtKB-KW"/>
</dbReference>
<dbReference type="EMBL" id="QSFV01000001">
    <property type="protein sequence ID" value="RHA82118.1"/>
    <property type="molecule type" value="Genomic_DNA"/>
</dbReference>
<organism evidence="1 2">
    <name type="scientific">Eubacterium ventriosum</name>
    <dbReference type="NCBI Taxonomy" id="39496"/>
    <lineage>
        <taxon>Bacteria</taxon>
        <taxon>Bacillati</taxon>
        <taxon>Bacillota</taxon>
        <taxon>Clostridia</taxon>
        <taxon>Eubacteriales</taxon>
        <taxon>Eubacteriaceae</taxon>
        <taxon>Eubacterium</taxon>
    </lineage>
</organism>